<gene>
    <name evidence="2" type="ORF">ISF_09718</name>
</gene>
<keyword evidence="2" id="KW-0808">Transferase</keyword>
<dbReference type="OrthoDB" id="41532at2759"/>
<protein>
    <submittedName>
        <fullName evidence="2">Acyl-CoA N-acyltransferase</fullName>
    </submittedName>
</protein>
<dbReference type="Gene3D" id="3.40.630.30">
    <property type="match status" value="1"/>
</dbReference>
<evidence type="ECO:0000313" key="3">
    <source>
        <dbReference type="Proteomes" id="UP000076744"/>
    </source>
</evidence>
<dbReference type="GeneID" id="30026010"/>
<dbReference type="RefSeq" id="XP_018699501.1">
    <property type="nucleotide sequence ID" value="XM_018853319.1"/>
</dbReference>
<dbReference type="InterPro" id="IPR016181">
    <property type="entry name" value="Acyl_CoA_acyltransferase"/>
</dbReference>
<evidence type="ECO:0000313" key="2">
    <source>
        <dbReference type="EMBL" id="OAA42546.1"/>
    </source>
</evidence>
<organism evidence="2 3">
    <name type="scientific">Cordyceps fumosorosea (strain ARSEF 2679)</name>
    <name type="common">Isaria fumosorosea</name>
    <dbReference type="NCBI Taxonomy" id="1081104"/>
    <lineage>
        <taxon>Eukaryota</taxon>
        <taxon>Fungi</taxon>
        <taxon>Dikarya</taxon>
        <taxon>Ascomycota</taxon>
        <taxon>Pezizomycotina</taxon>
        <taxon>Sordariomycetes</taxon>
        <taxon>Hypocreomycetidae</taxon>
        <taxon>Hypocreales</taxon>
        <taxon>Cordycipitaceae</taxon>
        <taxon>Cordyceps</taxon>
    </lineage>
</organism>
<sequence>MAAGFTYSYFRIPEGNDLREPARQYRDLRLHHRGGGRGKELCKAALDYLGSYMAPACKVLVRLMIKPDNQAIVKLYQSLGFLEVEDVLWQRRFVPVEMGICCQTAQTRKSIHHERV</sequence>
<feature type="domain" description="N-acetyltransferase" evidence="1">
    <location>
        <begin position="31"/>
        <end position="81"/>
    </location>
</feature>
<dbReference type="AlphaFoldDB" id="A0A167DLA9"/>
<comment type="caution">
    <text evidence="2">The sequence shown here is derived from an EMBL/GenBank/DDBJ whole genome shotgun (WGS) entry which is preliminary data.</text>
</comment>
<accession>A0A167DLA9</accession>
<dbReference type="GO" id="GO:0016747">
    <property type="term" value="F:acyltransferase activity, transferring groups other than amino-acyl groups"/>
    <property type="evidence" value="ECO:0007669"/>
    <property type="project" value="InterPro"/>
</dbReference>
<dbReference type="InterPro" id="IPR000182">
    <property type="entry name" value="GNAT_dom"/>
</dbReference>
<keyword evidence="3" id="KW-1185">Reference proteome</keyword>
<evidence type="ECO:0000259" key="1">
    <source>
        <dbReference type="Pfam" id="PF00583"/>
    </source>
</evidence>
<dbReference type="Pfam" id="PF00583">
    <property type="entry name" value="Acetyltransf_1"/>
    <property type="match status" value="1"/>
</dbReference>
<proteinExistence type="predicted"/>
<name>A0A167DLA9_CORFA</name>
<dbReference type="Proteomes" id="UP000076744">
    <property type="component" value="Unassembled WGS sequence"/>
</dbReference>
<reference evidence="2 3" key="1">
    <citation type="journal article" date="2016" name="Genome Biol. Evol.">
        <title>Divergent and convergent evolution of fungal pathogenicity.</title>
        <authorList>
            <person name="Shang Y."/>
            <person name="Xiao G."/>
            <person name="Zheng P."/>
            <person name="Cen K."/>
            <person name="Zhan S."/>
            <person name="Wang C."/>
        </authorList>
    </citation>
    <scope>NUCLEOTIDE SEQUENCE [LARGE SCALE GENOMIC DNA]</scope>
    <source>
        <strain evidence="2 3">ARSEF 2679</strain>
    </source>
</reference>
<dbReference type="EMBL" id="AZHB01000066">
    <property type="protein sequence ID" value="OAA42546.1"/>
    <property type="molecule type" value="Genomic_DNA"/>
</dbReference>
<dbReference type="SUPFAM" id="SSF55729">
    <property type="entry name" value="Acyl-CoA N-acyltransferases (Nat)"/>
    <property type="match status" value="1"/>
</dbReference>
<keyword evidence="2" id="KW-0012">Acyltransferase</keyword>